<dbReference type="AlphaFoldDB" id="A0A7S0B944"/>
<dbReference type="EMBL" id="HBEG01048153">
    <property type="protein sequence ID" value="CAD8385638.1"/>
    <property type="molecule type" value="Transcribed_RNA"/>
</dbReference>
<organism evidence="1">
    <name type="scientific">Pyrodinium bahamense</name>
    <dbReference type="NCBI Taxonomy" id="73915"/>
    <lineage>
        <taxon>Eukaryota</taxon>
        <taxon>Sar</taxon>
        <taxon>Alveolata</taxon>
        <taxon>Dinophyceae</taxon>
        <taxon>Gonyaulacales</taxon>
        <taxon>Pyrocystaceae</taxon>
        <taxon>Pyrodinium</taxon>
    </lineage>
</organism>
<proteinExistence type="predicted"/>
<protein>
    <submittedName>
        <fullName evidence="1">Uncharacterized protein</fullName>
    </submittedName>
</protein>
<evidence type="ECO:0000313" key="1">
    <source>
        <dbReference type="EMBL" id="CAD8385638.1"/>
    </source>
</evidence>
<accession>A0A7S0B944</accession>
<sequence length="355" mass="39013">MKATGPATVMRGGPARPGAEVLAVVDLRIRLARVEDLLRLDAKLLQQKAYVFLAETILGQGLDYAIVEGVLVVKELSEGEGVITHMQMRQAIRKQRIGLLLMFGAAEYLSSACTKPFRVLRMSADLADPYMAYLCKALSIRRAAQVAPIKIAGPPPPSSSRARLDRLKVEDVELLWPLISSWSIATAYLYQRSGGQFEELTRVKIEAHARLGELAGLWMPEHADLQGVVILTPGVLACGNKCRVLCFAGASSLYVLSQLLCEVWWFQVSNGERSSIHGYVPASARQVVACYSVPGWIRVQGSEVLMEWRLSCCTRQVCQGCGVSKNIVKDPVAMGFANVWDLVPYCIGCWVSWEG</sequence>
<reference evidence="1" key="1">
    <citation type="submission" date="2021-01" db="EMBL/GenBank/DDBJ databases">
        <authorList>
            <person name="Corre E."/>
            <person name="Pelletier E."/>
            <person name="Niang G."/>
            <person name="Scheremetjew M."/>
            <person name="Finn R."/>
            <person name="Kale V."/>
            <person name="Holt S."/>
            <person name="Cochrane G."/>
            <person name="Meng A."/>
            <person name="Brown T."/>
            <person name="Cohen L."/>
        </authorList>
    </citation>
    <scope>NUCLEOTIDE SEQUENCE</scope>
    <source>
        <strain evidence="1">Pbaha01</strain>
    </source>
</reference>
<gene>
    <name evidence="1" type="ORF">PBAH0796_LOCUS29326</name>
</gene>
<name>A0A7S0B944_9DINO</name>